<dbReference type="Proteomes" id="UP000265515">
    <property type="component" value="Unassembled WGS sequence"/>
</dbReference>
<protein>
    <submittedName>
        <fullName evidence="3">Uncharacterized protein</fullName>
    </submittedName>
</protein>
<accession>A0A388JJZ0</accession>
<evidence type="ECO:0000256" key="1">
    <source>
        <dbReference type="SAM" id="Coils"/>
    </source>
</evidence>
<gene>
    <name evidence="3" type="ORF">CBR_g75812</name>
</gene>
<feature type="compositionally biased region" description="Basic and acidic residues" evidence="2">
    <location>
        <begin position="36"/>
        <end position="73"/>
    </location>
</feature>
<proteinExistence type="predicted"/>
<name>A0A388JJZ0_CHABU</name>
<feature type="region of interest" description="Disordered" evidence="2">
    <location>
        <begin position="27"/>
        <end position="194"/>
    </location>
</feature>
<feature type="compositionally biased region" description="Basic and acidic residues" evidence="2">
    <location>
        <begin position="124"/>
        <end position="194"/>
    </location>
</feature>
<keyword evidence="1" id="KW-0175">Coiled coil</keyword>
<organism evidence="3 4">
    <name type="scientific">Chara braunii</name>
    <name type="common">Braun's stonewort</name>
    <dbReference type="NCBI Taxonomy" id="69332"/>
    <lineage>
        <taxon>Eukaryota</taxon>
        <taxon>Viridiplantae</taxon>
        <taxon>Streptophyta</taxon>
        <taxon>Charophyceae</taxon>
        <taxon>Charales</taxon>
        <taxon>Characeae</taxon>
        <taxon>Chara</taxon>
    </lineage>
</organism>
<feature type="non-terminal residue" evidence="3">
    <location>
        <position position="1"/>
    </location>
</feature>
<comment type="caution">
    <text evidence="3">The sequence shown here is derived from an EMBL/GenBank/DDBJ whole genome shotgun (WGS) entry which is preliminary data.</text>
</comment>
<sequence length="377" mass="43607">VGKHEKVIGGVYLLANALLHEEVVRNTVQDQEEDDNVIHKSEDDDFEEARQAGERRSLEKKREPEAEERRTFERGMPSGTRREDKRKEHKSHRHDTAGGSGGPAVPPQPAQRGVDCPMPDIEPDMPHEPQVQEHKEEQSAQEKELDRKERAAREQEIRVHLRMKNLAELHERMQQGKKPEEVDNKRRSGEHHQEMGVKLVSTDLLNLRGVMTEGFAAARASDQKIGERLTKVAQKAYGQRVDWEREVEDLKKELERQSKEVEAVKTDMEKVWAKNEAVGQINQMLNKVNDVLRAYLQAQQVFFQAKEAEWEKMIQDLEARCTRQAPTAVVDWTEVQGFEIRERPAAETFRCLKEEEKVDQQAGEEIPLIDKEMLEPR</sequence>
<dbReference type="Gramene" id="GBG42350">
    <property type="protein sequence ID" value="GBG42350"/>
    <property type="gene ID" value="CBR_g75812"/>
</dbReference>
<evidence type="ECO:0000313" key="4">
    <source>
        <dbReference type="Proteomes" id="UP000265515"/>
    </source>
</evidence>
<dbReference type="EMBL" id="BFEA01002696">
    <property type="protein sequence ID" value="GBG42350.1"/>
    <property type="molecule type" value="Genomic_DNA"/>
</dbReference>
<evidence type="ECO:0000256" key="2">
    <source>
        <dbReference type="SAM" id="MobiDB-lite"/>
    </source>
</evidence>
<feature type="coiled-coil region" evidence="1">
    <location>
        <begin position="233"/>
        <end position="271"/>
    </location>
</feature>
<keyword evidence="4" id="KW-1185">Reference proteome</keyword>
<evidence type="ECO:0000313" key="3">
    <source>
        <dbReference type="EMBL" id="GBG42350.1"/>
    </source>
</evidence>
<dbReference type="AlphaFoldDB" id="A0A388JJZ0"/>
<reference evidence="3 4" key="1">
    <citation type="journal article" date="2018" name="Cell">
        <title>The Chara Genome: Secondary Complexity and Implications for Plant Terrestrialization.</title>
        <authorList>
            <person name="Nishiyama T."/>
            <person name="Sakayama H."/>
            <person name="Vries J.D."/>
            <person name="Buschmann H."/>
            <person name="Saint-Marcoux D."/>
            <person name="Ullrich K.K."/>
            <person name="Haas F.B."/>
            <person name="Vanderstraeten L."/>
            <person name="Becker D."/>
            <person name="Lang D."/>
            <person name="Vosolsobe S."/>
            <person name="Rombauts S."/>
            <person name="Wilhelmsson P.K.I."/>
            <person name="Janitza P."/>
            <person name="Kern R."/>
            <person name="Heyl A."/>
            <person name="Rumpler F."/>
            <person name="Villalobos L.I.A.C."/>
            <person name="Clay J.M."/>
            <person name="Skokan R."/>
            <person name="Toyoda A."/>
            <person name="Suzuki Y."/>
            <person name="Kagoshima H."/>
            <person name="Schijlen E."/>
            <person name="Tajeshwar N."/>
            <person name="Catarino B."/>
            <person name="Hetherington A.J."/>
            <person name="Saltykova A."/>
            <person name="Bonnot C."/>
            <person name="Breuninger H."/>
            <person name="Symeonidi A."/>
            <person name="Radhakrishnan G.V."/>
            <person name="Van Nieuwerburgh F."/>
            <person name="Deforce D."/>
            <person name="Chang C."/>
            <person name="Karol K.G."/>
            <person name="Hedrich R."/>
            <person name="Ulvskov P."/>
            <person name="Glockner G."/>
            <person name="Delwiche C.F."/>
            <person name="Petrasek J."/>
            <person name="Van de Peer Y."/>
            <person name="Friml J."/>
            <person name="Beilby M."/>
            <person name="Dolan L."/>
            <person name="Kohara Y."/>
            <person name="Sugano S."/>
            <person name="Fujiyama A."/>
            <person name="Delaux P.-M."/>
            <person name="Quint M."/>
            <person name="TheiBen G."/>
            <person name="Hagemann M."/>
            <person name="Harholt J."/>
            <person name="Dunand C."/>
            <person name="Zachgo S."/>
            <person name="Langdale J."/>
            <person name="Maumus F."/>
            <person name="Straeten D.V.D."/>
            <person name="Gould S.B."/>
            <person name="Rensing S.A."/>
        </authorList>
    </citation>
    <scope>NUCLEOTIDE SEQUENCE [LARGE SCALE GENOMIC DNA]</scope>
    <source>
        <strain evidence="3 4">S276</strain>
    </source>
</reference>